<feature type="non-terminal residue" evidence="1">
    <location>
        <position position="82"/>
    </location>
</feature>
<gene>
    <name evidence="1" type="ORF">EPUL_004580</name>
</gene>
<organism evidence="1 2">
    <name type="scientific">Erysiphe pulchra</name>
    <dbReference type="NCBI Taxonomy" id="225359"/>
    <lineage>
        <taxon>Eukaryota</taxon>
        <taxon>Fungi</taxon>
        <taxon>Dikarya</taxon>
        <taxon>Ascomycota</taxon>
        <taxon>Pezizomycotina</taxon>
        <taxon>Leotiomycetes</taxon>
        <taxon>Erysiphales</taxon>
        <taxon>Erysiphaceae</taxon>
        <taxon>Erysiphe</taxon>
    </lineage>
</organism>
<dbReference type="EMBL" id="PEDP01000569">
    <property type="protein sequence ID" value="POS85547.1"/>
    <property type="molecule type" value="Genomic_DNA"/>
</dbReference>
<dbReference type="AlphaFoldDB" id="A0A2S4PU66"/>
<dbReference type="Proteomes" id="UP000237438">
    <property type="component" value="Unassembled WGS sequence"/>
</dbReference>
<keyword evidence="2" id="KW-1185">Reference proteome</keyword>
<name>A0A2S4PU66_9PEZI</name>
<proteinExistence type="predicted"/>
<comment type="caution">
    <text evidence="1">The sequence shown here is derived from an EMBL/GenBank/DDBJ whole genome shotgun (WGS) entry which is preliminary data.</text>
</comment>
<accession>A0A2S4PU66</accession>
<reference evidence="1 2" key="1">
    <citation type="submission" date="2017-10" db="EMBL/GenBank/DDBJ databases">
        <title>Development of genomic resources for the powdery mildew, Erysiphe pulchra.</title>
        <authorList>
            <person name="Wadl P.A."/>
            <person name="Mack B.M."/>
            <person name="Moore G."/>
            <person name="Beltz S.B."/>
        </authorList>
    </citation>
    <scope>NUCLEOTIDE SEQUENCE [LARGE SCALE GENOMIC DNA]</scope>
    <source>
        <strain evidence="1">Cflorida</strain>
    </source>
</reference>
<sequence length="82" mass="9111">MEDDTGSELSTDEFPLLPEVTLMNLGKNSDISKLQASDKKRIRTVPLMVAIKGLFDLNNDNLQRLEERNPGVGGYFLAMLAD</sequence>
<evidence type="ECO:0000313" key="2">
    <source>
        <dbReference type="Proteomes" id="UP000237438"/>
    </source>
</evidence>
<protein>
    <submittedName>
        <fullName evidence="1">Uncharacterized protein</fullName>
    </submittedName>
</protein>
<evidence type="ECO:0000313" key="1">
    <source>
        <dbReference type="EMBL" id="POS85547.1"/>
    </source>
</evidence>